<dbReference type="GO" id="GO:0006820">
    <property type="term" value="P:monoatomic anion transport"/>
    <property type="evidence" value="ECO:0007669"/>
    <property type="project" value="TreeGrafter"/>
</dbReference>
<reference evidence="9" key="1">
    <citation type="submission" date="2021-01" db="EMBL/GenBank/DDBJ databases">
        <authorList>
            <person name="Corre E."/>
            <person name="Pelletier E."/>
            <person name="Niang G."/>
            <person name="Scheremetjew M."/>
            <person name="Finn R."/>
            <person name="Kale V."/>
            <person name="Holt S."/>
            <person name="Cochrane G."/>
            <person name="Meng A."/>
            <person name="Brown T."/>
            <person name="Cohen L."/>
        </authorList>
    </citation>
    <scope>NUCLEOTIDE SEQUENCE</scope>
    <source>
        <strain evidence="9">CCMP 410</strain>
    </source>
</reference>
<evidence type="ECO:0000313" key="9">
    <source>
        <dbReference type="EMBL" id="CAD9306717.1"/>
    </source>
</evidence>
<dbReference type="SUPFAM" id="SSF50182">
    <property type="entry name" value="Sm-like ribonucleoproteins"/>
    <property type="match status" value="1"/>
</dbReference>
<evidence type="ECO:0000256" key="3">
    <source>
        <dbReference type="ARBA" id="ARBA00022692"/>
    </source>
</evidence>
<dbReference type="Pfam" id="PF00924">
    <property type="entry name" value="MS_channel_2nd"/>
    <property type="match status" value="1"/>
</dbReference>
<dbReference type="GO" id="GO:0008381">
    <property type="term" value="F:mechanosensitive monoatomic ion channel activity"/>
    <property type="evidence" value="ECO:0007669"/>
    <property type="project" value="TreeGrafter"/>
</dbReference>
<comment type="subcellular location">
    <subcellularLocation>
        <location evidence="1">Membrane</location>
        <topology evidence="1">Multi-pass membrane protein</topology>
    </subcellularLocation>
</comment>
<evidence type="ECO:0000256" key="5">
    <source>
        <dbReference type="ARBA" id="ARBA00023136"/>
    </source>
</evidence>
<dbReference type="GO" id="GO:0005886">
    <property type="term" value="C:plasma membrane"/>
    <property type="evidence" value="ECO:0007669"/>
    <property type="project" value="TreeGrafter"/>
</dbReference>
<protein>
    <recommendedName>
        <fullName evidence="8">Mechanosensitive ion channel MscS domain-containing protein</fullName>
    </recommendedName>
</protein>
<feature type="transmembrane region" description="Helical" evidence="7">
    <location>
        <begin position="227"/>
        <end position="246"/>
    </location>
</feature>
<evidence type="ECO:0000256" key="7">
    <source>
        <dbReference type="SAM" id="Phobius"/>
    </source>
</evidence>
<dbReference type="InterPro" id="IPR023408">
    <property type="entry name" value="MscS_beta-dom_sf"/>
</dbReference>
<proteinExistence type="inferred from homology"/>
<evidence type="ECO:0000256" key="6">
    <source>
        <dbReference type="SAM" id="MobiDB-lite"/>
    </source>
</evidence>
<dbReference type="PANTHER" id="PTHR31618">
    <property type="entry name" value="MECHANOSENSITIVE ION CHANNEL PROTEIN 5"/>
    <property type="match status" value="1"/>
</dbReference>
<evidence type="ECO:0000256" key="2">
    <source>
        <dbReference type="ARBA" id="ARBA00008017"/>
    </source>
</evidence>
<dbReference type="EMBL" id="HBGK01047019">
    <property type="protein sequence ID" value="CAD9306717.1"/>
    <property type="molecule type" value="Transcribed_RNA"/>
</dbReference>
<sequence>MAEGWKWRGYSGKDLEESEDEDHFDENGNRVARFRVSLAKGVDRVEQNQILAQAGNEPVVSSSRDSLTDSLRDSQKARIADLLDRWEEPEVKAATPERISINAIIEFRKALAFMDPVYPFTTAFGLADSRENCVEAAQEVYRRLLLDDVESGILDFSILASLCRDGEDGELDPERVKDLIRIFRPNREGKLTMVEFVRSVDDVYKSLKMLRAAIVNASQIDNAFESLINIGFYFLVGCAVLAVFRIDPFALFVSASGIIISFSFLVGAASSKYFEGLLFIFARRPYDIGDRISISDPMNDTPAAGSATWFVEKVDLFTTTLRFATTNEVCTVSNGSLANARIVNAARSPQAVLYLNLKFSVKVPYSKVKVFRKTVEAFVKARPREWLAFSGFRANRVEADMGYIEYVIVIQHRESWQEIGRLLDSRATLYSFCLEVQKKLGMNYKAPAVPVDLSLSRDVAAAARSIQQVPSTEYSEESGPFNPAAGVVGHRSLPSGLGVSVKDIAALFSSGPNEDD</sequence>
<dbReference type="InterPro" id="IPR016688">
    <property type="entry name" value="MscS-like_plants/fungi"/>
</dbReference>
<dbReference type="PANTHER" id="PTHR31618:SF1">
    <property type="entry name" value="EF-HAND DOMAIN-CONTAINING PROTEIN"/>
    <property type="match status" value="1"/>
</dbReference>
<evidence type="ECO:0000256" key="4">
    <source>
        <dbReference type="ARBA" id="ARBA00022989"/>
    </source>
</evidence>
<evidence type="ECO:0000256" key="1">
    <source>
        <dbReference type="ARBA" id="ARBA00004141"/>
    </source>
</evidence>
<dbReference type="InterPro" id="IPR006685">
    <property type="entry name" value="MscS_channel_2nd"/>
</dbReference>
<keyword evidence="3 7" id="KW-0812">Transmembrane</keyword>
<keyword evidence="4 7" id="KW-1133">Transmembrane helix</keyword>
<comment type="similarity">
    <text evidence="2">Belongs to the MscS (TC 1.A.23) family.</text>
</comment>
<evidence type="ECO:0000259" key="8">
    <source>
        <dbReference type="Pfam" id="PF00924"/>
    </source>
</evidence>
<dbReference type="AlphaFoldDB" id="A0A7S1YKQ8"/>
<organism evidence="9">
    <name type="scientific">Grammatophora oceanica</name>
    <dbReference type="NCBI Taxonomy" id="210454"/>
    <lineage>
        <taxon>Eukaryota</taxon>
        <taxon>Sar</taxon>
        <taxon>Stramenopiles</taxon>
        <taxon>Ochrophyta</taxon>
        <taxon>Bacillariophyta</taxon>
        <taxon>Fragilariophyceae</taxon>
        <taxon>Fragilariophycidae</taxon>
        <taxon>Rhabdonematales</taxon>
        <taxon>Grammatophoraceae</taxon>
        <taxon>Grammatophora</taxon>
    </lineage>
</organism>
<dbReference type="Gene3D" id="2.30.30.60">
    <property type="match status" value="1"/>
</dbReference>
<feature type="region of interest" description="Disordered" evidence="6">
    <location>
        <begin position="1"/>
        <end position="24"/>
    </location>
</feature>
<name>A0A7S1YKQ8_9STRA</name>
<accession>A0A7S1YKQ8</accession>
<feature type="domain" description="Mechanosensitive ion channel MscS" evidence="8">
    <location>
        <begin position="278"/>
        <end position="346"/>
    </location>
</feature>
<dbReference type="InterPro" id="IPR010920">
    <property type="entry name" value="LSM_dom_sf"/>
</dbReference>
<feature type="transmembrane region" description="Helical" evidence="7">
    <location>
        <begin position="252"/>
        <end position="274"/>
    </location>
</feature>
<gene>
    <name evidence="9" type="ORF">GOCE00092_LOCUS24689</name>
</gene>
<keyword evidence="5 7" id="KW-0472">Membrane</keyword>